<gene>
    <name evidence="1" type="ordered locus">Amir_4656</name>
</gene>
<dbReference type="Gene3D" id="2.60.120.620">
    <property type="entry name" value="q2cbj1_9rhob like domain"/>
    <property type="match status" value="1"/>
</dbReference>
<name>C6WMX5_ACTMD</name>
<evidence type="ECO:0000313" key="1">
    <source>
        <dbReference type="EMBL" id="ACU38488.1"/>
    </source>
</evidence>
<organism evidence="1 2">
    <name type="scientific">Actinosynnema mirum (strain ATCC 29888 / DSM 43827 / JCM 3225 / NBRC 14064 / NCIMB 13271 / NRRL B-12336 / IMRU 3971 / 101)</name>
    <dbReference type="NCBI Taxonomy" id="446462"/>
    <lineage>
        <taxon>Bacteria</taxon>
        <taxon>Bacillati</taxon>
        <taxon>Actinomycetota</taxon>
        <taxon>Actinomycetes</taxon>
        <taxon>Pseudonocardiales</taxon>
        <taxon>Pseudonocardiaceae</taxon>
        <taxon>Actinosynnema</taxon>
    </lineage>
</organism>
<accession>C6WMX5</accession>
<dbReference type="Proteomes" id="UP000002213">
    <property type="component" value="Chromosome"/>
</dbReference>
<reference evidence="1 2" key="1">
    <citation type="journal article" date="2009" name="Stand. Genomic Sci.">
        <title>Complete genome sequence of Actinosynnema mirum type strain (101).</title>
        <authorList>
            <person name="Land M."/>
            <person name="Lapidus A."/>
            <person name="Mayilraj S."/>
            <person name="Chen F."/>
            <person name="Copeland A."/>
            <person name="Del Rio T.G."/>
            <person name="Nolan M."/>
            <person name="Lucas S."/>
            <person name="Tice H."/>
            <person name="Cheng J.F."/>
            <person name="Chertkov O."/>
            <person name="Bruce D."/>
            <person name="Goodwin L."/>
            <person name="Pitluck S."/>
            <person name="Rohde M."/>
            <person name="Goker M."/>
            <person name="Pati A."/>
            <person name="Ivanova N."/>
            <person name="Mavromatis K."/>
            <person name="Chen A."/>
            <person name="Palaniappan K."/>
            <person name="Hauser L."/>
            <person name="Chang Y.J."/>
            <person name="Jeffries C.C."/>
            <person name="Brettin T."/>
            <person name="Detter J.C."/>
            <person name="Han C."/>
            <person name="Chain P."/>
            <person name="Tindall B.J."/>
            <person name="Bristow J."/>
            <person name="Eisen J.A."/>
            <person name="Markowitz V."/>
            <person name="Hugenholtz P."/>
            <person name="Kyrpides N.C."/>
            <person name="Klenk H.P."/>
        </authorList>
    </citation>
    <scope>NUCLEOTIDE SEQUENCE [LARGE SCALE GENOMIC DNA]</scope>
    <source>
        <strain evidence="2">ATCC 29888 / DSM 43827 / JCM 3225 / NBRC 14064 / NCIMB 13271 / NRRL B-12336 / IMRU 3971 / 101</strain>
    </source>
</reference>
<dbReference type="SUPFAM" id="SSF51197">
    <property type="entry name" value="Clavaminate synthase-like"/>
    <property type="match status" value="1"/>
</dbReference>
<evidence type="ECO:0000313" key="2">
    <source>
        <dbReference type="Proteomes" id="UP000002213"/>
    </source>
</evidence>
<protein>
    <recommendedName>
        <fullName evidence="3">Fe2OG dioxygenase domain-containing protein</fullName>
    </recommendedName>
</protein>
<dbReference type="AlphaFoldDB" id="C6WMX5"/>
<dbReference type="Pfam" id="PF23169">
    <property type="entry name" value="HalD"/>
    <property type="match status" value="1"/>
</dbReference>
<sequence length="247" mass="27972">MSELTTATVDEHIAAHLGSLPDESYAMSRKSFEELGFGLIPYVLPDSVKQVLSDEIQELVRTGGVRRDLQLKETGNSHRKMRNVNAAEIREHDGWVDAVYRSPALREALSKVAGEPVKICPYLPEQYIITSLESRGDTHGWHWDDYSFAVIFVVEVPPLELGGFVQTVSGTSWDKEDPKVFQKLVDGVIRSHELKPWDLYLLRTDTTLHQVHPLLGGKRTIVNMSYAANRDDDKNISHETMEELFKV</sequence>
<dbReference type="eggNOG" id="ENOG5030G33">
    <property type="taxonomic scope" value="Bacteria"/>
</dbReference>
<dbReference type="EMBL" id="CP001630">
    <property type="protein sequence ID" value="ACU38488.1"/>
    <property type="molecule type" value="Genomic_DNA"/>
</dbReference>
<dbReference type="HOGENOM" id="CLU_097175_0_0_11"/>
<proteinExistence type="predicted"/>
<evidence type="ECO:0008006" key="3">
    <source>
        <dbReference type="Google" id="ProtNLM"/>
    </source>
</evidence>
<dbReference type="InterPro" id="IPR056470">
    <property type="entry name" value="BesD/HalB-like"/>
</dbReference>
<dbReference type="KEGG" id="ami:Amir_4656"/>
<keyword evidence="2" id="KW-1185">Reference proteome</keyword>